<sequence length="570" mass="63765">MPSHFSSQLHTNYVPTDGERGEIQGLLVAPRSRLHEIEKQIEELQAERAKLSTDIHAYEALISPMRRLPAELLQEIFVQCLPRERNPAMCALEAPILLGRICRHWRSLALATPALWARLHIAEPFTSYMIPVTSIAVRRAKLQQRADAARAWLDRANEHPLSISFHQDADSSILPVHMNEEPTHEDPDPKMMLLRLILRYAARWEKVDLALPIIEDDALPVFEALNELTVADVPLLKSFRLKATVWSNGDNTAWDSLELLRASQLTRLAVGFCGSISHLHKLPVSWERLTTLDLSEVTHADISPAGVLGVLDKCTGLRSCTLEIPDSTLAFGAAAATVLPLNSTICPELRSLEFSGTFTLLSRMTCPQLQHLSVGSRSPGTIIHELPDMPPYNDYLKHIISSTTSLETFRYRVLNAAENADLAALLEFLPQTLRELHLSESSGHPQIDDQLIAKIGERGRFPRLETFTLRQCELLSSDGIAEYLANVKEMQSSSLRQLKVHFSTPVDDLEVDRLQSLAGEEMKVVIKGSRRGSQFSPYHGLRLTHAEAFQIYGNDGFAPEDDEDFELGIV</sequence>
<dbReference type="Gene3D" id="3.80.10.10">
    <property type="entry name" value="Ribonuclease Inhibitor"/>
    <property type="match status" value="1"/>
</dbReference>
<keyword evidence="3" id="KW-1185">Reference proteome</keyword>
<dbReference type="Proteomes" id="UP000815677">
    <property type="component" value="Unassembled WGS sequence"/>
</dbReference>
<evidence type="ECO:0008006" key="4">
    <source>
        <dbReference type="Google" id="ProtNLM"/>
    </source>
</evidence>
<gene>
    <name evidence="2" type="ORF">MCHLO_15772</name>
</gene>
<evidence type="ECO:0000313" key="3">
    <source>
        <dbReference type="Proteomes" id="UP000815677"/>
    </source>
</evidence>
<protein>
    <recommendedName>
        <fullName evidence="4">F-box domain-containing protein</fullName>
    </recommendedName>
</protein>
<evidence type="ECO:0000313" key="2">
    <source>
        <dbReference type="EMBL" id="GAT59493.1"/>
    </source>
</evidence>
<evidence type="ECO:0000256" key="1">
    <source>
        <dbReference type="SAM" id="Coils"/>
    </source>
</evidence>
<feature type="coiled-coil region" evidence="1">
    <location>
        <begin position="27"/>
        <end position="61"/>
    </location>
</feature>
<name>A0ABQ0M864_MYCCL</name>
<reference evidence="2" key="1">
    <citation type="submission" date="2014-09" db="EMBL/GenBank/DDBJ databases">
        <title>Genome sequence of the luminous mushroom Mycena chlorophos for searching fungal bioluminescence genes.</title>
        <authorList>
            <person name="Tanaka Y."/>
            <person name="Kasuga D."/>
            <person name="Oba Y."/>
            <person name="Hase S."/>
            <person name="Sato K."/>
            <person name="Oba Y."/>
            <person name="Sakakibara Y."/>
        </authorList>
    </citation>
    <scope>NUCLEOTIDE SEQUENCE</scope>
</reference>
<dbReference type="EMBL" id="DF849866">
    <property type="protein sequence ID" value="GAT59493.1"/>
    <property type="molecule type" value="Genomic_DNA"/>
</dbReference>
<dbReference type="SUPFAM" id="SSF52047">
    <property type="entry name" value="RNI-like"/>
    <property type="match status" value="1"/>
</dbReference>
<accession>A0ABQ0M864</accession>
<dbReference type="InterPro" id="IPR032675">
    <property type="entry name" value="LRR_dom_sf"/>
</dbReference>
<keyword evidence="1" id="KW-0175">Coiled coil</keyword>
<organism evidence="2 3">
    <name type="scientific">Mycena chlorophos</name>
    <name type="common">Agaric fungus</name>
    <name type="synonym">Agaricus chlorophos</name>
    <dbReference type="NCBI Taxonomy" id="658473"/>
    <lineage>
        <taxon>Eukaryota</taxon>
        <taxon>Fungi</taxon>
        <taxon>Dikarya</taxon>
        <taxon>Basidiomycota</taxon>
        <taxon>Agaricomycotina</taxon>
        <taxon>Agaricomycetes</taxon>
        <taxon>Agaricomycetidae</taxon>
        <taxon>Agaricales</taxon>
        <taxon>Marasmiineae</taxon>
        <taxon>Mycenaceae</taxon>
        <taxon>Mycena</taxon>
    </lineage>
</organism>
<proteinExistence type="predicted"/>
<dbReference type="PANTHER" id="PTHR13318">
    <property type="entry name" value="PARTNER OF PAIRED, ISOFORM B-RELATED"/>
    <property type="match status" value="1"/>
</dbReference>